<dbReference type="Gene3D" id="3.40.50.300">
    <property type="entry name" value="P-loop containing nucleotide triphosphate hydrolases"/>
    <property type="match status" value="1"/>
</dbReference>
<sequence>MVRENEGKLGITWPVRELSCEQEEIKNEALNFAKSKIEERQKGIFVIGGQAGTGKSVLVTALFNEIQAACKDKSSIFSGTNNYVLVNHPEMLKFYKRVAGESPMLLKKNFDRPTSFINRIHKSVEQVDIVIIDEAHLLLTKKDAYNHFYQENQLQEILKYARIVILIFDNKQVLKAKSYWSKQKLVAILGGDNVKIRHLQEQFRIEANTDVQNWISDFCSEKIDQLPAKQKFDFRIMNDAKRMYELIKTHEKTVGLSRLLATYDFPYRLDGNDYFVKAGNLSLRWDRSKPQESLAWAERADTIDEVGSVYTIQGFDLNYAGIILGPSLGYDEQLDKIVVRSELYEDQAAFNGIKHLGTNIEAAKERLILNALNVLLTRARKGLYIYAVDSKLRKKLLQN</sequence>
<dbReference type="SMART" id="SM00382">
    <property type="entry name" value="AAA"/>
    <property type="match status" value="1"/>
</dbReference>
<protein>
    <recommendedName>
        <fullName evidence="1">AAA+ ATPase domain-containing protein</fullName>
    </recommendedName>
</protein>
<dbReference type="Pfam" id="PF09848">
    <property type="entry name" value="SLFN-g3_helicase"/>
    <property type="match status" value="1"/>
</dbReference>
<feature type="domain" description="AAA+ ATPase" evidence="1">
    <location>
        <begin position="41"/>
        <end position="209"/>
    </location>
</feature>
<dbReference type="RefSeq" id="WP_056993433.1">
    <property type="nucleotide sequence ID" value="NZ_AYYH01000062.1"/>
</dbReference>
<accession>A0A0R2DXK2</accession>
<comment type="caution">
    <text evidence="2">The sequence shown here is derived from an EMBL/GenBank/DDBJ whole genome shotgun (WGS) entry which is preliminary data.</text>
</comment>
<name>A0A0R2DXK2_9LACO</name>
<dbReference type="OrthoDB" id="3193269at2"/>
<dbReference type="InterPro" id="IPR003593">
    <property type="entry name" value="AAA+_ATPase"/>
</dbReference>
<proteinExistence type="predicted"/>
<dbReference type="Proteomes" id="UP000050898">
    <property type="component" value="Unassembled WGS sequence"/>
</dbReference>
<evidence type="ECO:0000313" key="2">
    <source>
        <dbReference type="EMBL" id="KRN08623.1"/>
    </source>
</evidence>
<gene>
    <name evidence="2" type="ORF">FD00_GL002124</name>
</gene>
<dbReference type="EMBL" id="AYYH01000062">
    <property type="protein sequence ID" value="KRN08623.1"/>
    <property type="molecule type" value="Genomic_DNA"/>
</dbReference>
<evidence type="ECO:0000259" key="1">
    <source>
        <dbReference type="SMART" id="SM00382"/>
    </source>
</evidence>
<dbReference type="GeneID" id="98315270"/>
<dbReference type="AlphaFoldDB" id="A0A0R2DXK2"/>
<dbReference type="SUPFAM" id="SSF52540">
    <property type="entry name" value="P-loop containing nucleoside triphosphate hydrolases"/>
    <property type="match status" value="1"/>
</dbReference>
<reference evidence="2 3" key="1">
    <citation type="journal article" date="2015" name="Genome Announc.">
        <title>Expanding the biotechnology potential of lactobacilli through comparative genomics of 213 strains and associated genera.</title>
        <authorList>
            <person name="Sun Z."/>
            <person name="Harris H.M."/>
            <person name="McCann A."/>
            <person name="Guo C."/>
            <person name="Argimon S."/>
            <person name="Zhang W."/>
            <person name="Yang X."/>
            <person name="Jeffery I.B."/>
            <person name="Cooney J.C."/>
            <person name="Kagawa T.F."/>
            <person name="Liu W."/>
            <person name="Song Y."/>
            <person name="Salvetti E."/>
            <person name="Wrobel A."/>
            <person name="Rasinkangas P."/>
            <person name="Parkhill J."/>
            <person name="Rea M.C."/>
            <person name="O'Sullivan O."/>
            <person name="Ritari J."/>
            <person name="Douillard F.P."/>
            <person name="Paul Ross R."/>
            <person name="Yang R."/>
            <person name="Briner A.E."/>
            <person name="Felis G.E."/>
            <person name="de Vos W.M."/>
            <person name="Barrangou R."/>
            <person name="Klaenhammer T.R."/>
            <person name="Caufield P.W."/>
            <person name="Cui Y."/>
            <person name="Zhang H."/>
            <person name="O'Toole P.W."/>
        </authorList>
    </citation>
    <scope>NUCLEOTIDE SEQUENCE [LARGE SCALE GENOMIC DNA]</scope>
    <source>
        <strain evidence="2 3">DSM 20444</strain>
    </source>
</reference>
<keyword evidence="3" id="KW-1185">Reference proteome</keyword>
<evidence type="ECO:0000313" key="3">
    <source>
        <dbReference type="Proteomes" id="UP000050898"/>
    </source>
</evidence>
<dbReference type="InterPro" id="IPR027417">
    <property type="entry name" value="P-loop_NTPase"/>
</dbReference>
<dbReference type="PATRIC" id="fig|1046596.6.peg.2229"/>
<organism evidence="2 3">
    <name type="scientific">Liquorilactobacillus mali KCTC 3596 = DSM 20444</name>
    <dbReference type="NCBI Taxonomy" id="1046596"/>
    <lineage>
        <taxon>Bacteria</taxon>
        <taxon>Bacillati</taxon>
        <taxon>Bacillota</taxon>
        <taxon>Bacilli</taxon>
        <taxon>Lactobacillales</taxon>
        <taxon>Lactobacillaceae</taxon>
        <taxon>Liquorilactobacillus</taxon>
    </lineage>
</organism>
<dbReference type="InterPro" id="IPR018647">
    <property type="entry name" value="SLFN_3-like_DNA/RNA_helicase"/>
</dbReference>